<gene>
    <name evidence="3" type="ORF">SK128_007082</name>
</gene>
<protein>
    <recommendedName>
        <fullName evidence="2">Fibronectin type-III domain-containing protein</fullName>
    </recommendedName>
</protein>
<evidence type="ECO:0000256" key="1">
    <source>
        <dbReference type="ARBA" id="ARBA00022737"/>
    </source>
</evidence>
<feature type="domain" description="Fibronectin type-III" evidence="2">
    <location>
        <begin position="412"/>
        <end position="506"/>
    </location>
</feature>
<dbReference type="Proteomes" id="UP001381693">
    <property type="component" value="Unassembled WGS sequence"/>
</dbReference>
<dbReference type="SUPFAM" id="SSF49265">
    <property type="entry name" value="Fibronectin type III"/>
    <property type="match status" value="4"/>
</dbReference>
<dbReference type="InterPro" id="IPR003961">
    <property type="entry name" value="FN3_dom"/>
</dbReference>
<keyword evidence="1" id="KW-0677">Repeat</keyword>
<feature type="domain" description="Fibronectin type-III" evidence="2">
    <location>
        <begin position="114"/>
        <end position="211"/>
    </location>
</feature>
<name>A0AAN8XCG0_HALRR</name>
<dbReference type="PROSITE" id="PS50853">
    <property type="entry name" value="FN3"/>
    <property type="match status" value="5"/>
</dbReference>
<dbReference type="EMBL" id="JAXCGZ010009721">
    <property type="protein sequence ID" value="KAK7076325.1"/>
    <property type="molecule type" value="Genomic_DNA"/>
</dbReference>
<dbReference type="AlphaFoldDB" id="A0AAN8XCG0"/>
<dbReference type="Pfam" id="PF00041">
    <property type="entry name" value="fn3"/>
    <property type="match status" value="3"/>
</dbReference>
<dbReference type="PANTHER" id="PTHR46708:SF2">
    <property type="entry name" value="FIBRONECTIN TYPE-III DOMAIN-CONTAINING PROTEIN"/>
    <property type="match status" value="1"/>
</dbReference>
<dbReference type="InterPro" id="IPR050991">
    <property type="entry name" value="ECM_Regulatory_Proteins"/>
</dbReference>
<comment type="caution">
    <text evidence="3">The sequence shown here is derived from an EMBL/GenBank/DDBJ whole genome shotgun (WGS) entry which is preliminary data.</text>
</comment>
<reference evidence="3 4" key="1">
    <citation type="submission" date="2023-11" db="EMBL/GenBank/DDBJ databases">
        <title>Halocaridina rubra genome assembly.</title>
        <authorList>
            <person name="Smith C."/>
        </authorList>
    </citation>
    <scope>NUCLEOTIDE SEQUENCE [LARGE SCALE GENOMIC DNA]</scope>
    <source>
        <strain evidence="3">EP-1</strain>
        <tissue evidence="3">Whole</tissue>
    </source>
</reference>
<keyword evidence="4" id="KW-1185">Reference proteome</keyword>
<feature type="domain" description="Fibronectin type-III" evidence="2">
    <location>
        <begin position="26"/>
        <end position="112"/>
    </location>
</feature>
<feature type="domain" description="Fibronectin type-III" evidence="2">
    <location>
        <begin position="212"/>
        <end position="302"/>
    </location>
</feature>
<evidence type="ECO:0000313" key="4">
    <source>
        <dbReference type="Proteomes" id="UP001381693"/>
    </source>
</evidence>
<feature type="domain" description="Fibronectin type-III" evidence="2">
    <location>
        <begin position="619"/>
        <end position="699"/>
    </location>
</feature>
<dbReference type="InterPro" id="IPR013783">
    <property type="entry name" value="Ig-like_fold"/>
</dbReference>
<dbReference type="SMART" id="SM00060">
    <property type="entry name" value="FN3"/>
    <property type="match status" value="5"/>
</dbReference>
<proteinExistence type="predicted"/>
<dbReference type="Gene3D" id="2.60.40.10">
    <property type="entry name" value="Immunoglobulins"/>
    <property type="match status" value="5"/>
</dbReference>
<dbReference type="InterPro" id="IPR036116">
    <property type="entry name" value="FN3_sf"/>
</dbReference>
<organism evidence="3 4">
    <name type="scientific">Halocaridina rubra</name>
    <name type="common">Hawaiian red shrimp</name>
    <dbReference type="NCBI Taxonomy" id="373956"/>
    <lineage>
        <taxon>Eukaryota</taxon>
        <taxon>Metazoa</taxon>
        <taxon>Ecdysozoa</taxon>
        <taxon>Arthropoda</taxon>
        <taxon>Crustacea</taxon>
        <taxon>Multicrustacea</taxon>
        <taxon>Malacostraca</taxon>
        <taxon>Eumalacostraca</taxon>
        <taxon>Eucarida</taxon>
        <taxon>Decapoda</taxon>
        <taxon>Pleocyemata</taxon>
        <taxon>Caridea</taxon>
        <taxon>Atyoidea</taxon>
        <taxon>Atyidae</taxon>
        <taxon>Halocaridina</taxon>
    </lineage>
</organism>
<sequence length="699" mass="78644">MLDGDISVPDYSDVVLSYFPGIRVSKPENLTIIPLSSRELNATWIAPIPSPDYYRIKWIGEDYYLDDITYLTFYVLSNLIPCAGYTAHVYSVIYSNESKSANASEKTETEAPPEPTSLSLKVASSTRILVDWSAPESTWYKCVIETYDVYWEWQALWGDGMEGGEAEFNTSTTSHIIDELTPYSNVSVCVSASAESEFGPPTCEWSITKEDVPGAPVLLGATSDYGSSEVTWDPPETENGIIIGYRITWKTSSSDPEHKNTGNVQRYILSLSPCEYYNITVSAETIDWGPPSLIQKVYIYNNEKPDEIRCLVEDDSWKTVWNASYSCSVDHYEVSWSYHVLWSDETNSTSIVVDGTIYEFEYGALANTRYNICVLSLANTTERSDPVCCQVQTEEAGPGVVTKESKYFRTSVPGMPVLDEITRQDNGKVHLSWSPPEELNGKILFYKISWKRPSNSDEGNVFLLGMILEYEIELEACDSYEITVSAATSKGFGEESEPRSVYVENFILAEDVRCTNEPERTVSVSWTASVPECQDEGYRIDYRWSSLWSSDQDNNTEYVAPGVLQWEIVDVLPYSAMCACIAVGSGRSTKACCNVTTEQDVKLSTDSFYHNWRVSVPGPPEKLNCNTVTSSSINVTWFDPMEINGVLTHWIISWEMRESLTEVILSPSEYSYFIPNLQAETNYAITLQASIIFYKIFTS</sequence>
<evidence type="ECO:0000259" key="2">
    <source>
        <dbReference type="PROSITE" id="PS50853"/>
    </source>
</evidence>
<accession>A0AAN8XCG0</accession>
<evidence type="ECO:0000313" key="3">
    <source>
        <dbReference type="EMBL" id="KAK7076325.1"/>
    </source>
</evidence>
<dbReference type="CDD" id="cd00063">
    <property type="entry name" value="FN3"/>
    <property type="match status" value="4"/>
</dbReference>
<dbReference type="PANTHER" id="PTHR46708">
    <property type="entry name" value="TENASCIN"/>
    <property type="match status" value="1"/>
</dbReference>